<dbReference type="NCBIfam" id="NF045971">
    <property type="entry name" value="conju_CD1110"/>
    <property type="match status" value="1"/>
</dbReference>
<accession>A0ABW9F5U2</accession>
<protein>
    <submittedName>
        <fullName evidence="2">VirB4-like conjugal transfer ATPase, CD1110 family</fullName>
    </submittedName>
</protein>
<organism evidence="2 3">
    <name type="scientific">Helcococcus bovis</name>
    <dbReference type="NCBI Taxonomy" id="3153252"/>
    <lineage>
        <taxon>Bacteria</taxon>
        <taxon>Bacillati</taxon>
        <taxon>Bacillota</taxon>
        <taxon>Tissierellia</taxon>
        <taxon>Tissierellales</taxon>
        <taxon>Peptoniphilaceae</taxon>
        <taxon>Helcococcus</taxon>
    </lineage>
</organism>
<dbReference type="EMBL" id="JBFNFH010000007">
    <property type="protein sequence ID" value="MFM1524829.1"/>
    <property type="molecule type" value="Genomic_DNA"/>
</dbReference>
<dbReference type="Proteomes" id="UP001629536">
    <property type="component" value="Unassembled WGS sequence"/>
</dbReference>
<reference evidence="2 3" key="1">
    <citation type="journal article" date="2024" name="Front. Microbiol.">
        <title>Pangenomic and biochemical analyses of Helcococcus ovis reveal widespread tetracycline resistance and a novel bacterial species, Helcococcus bovis.</title>
        <authorList>
            <person name="Cunha F."/>
            <person name="Zhai Y."/>
            <person name="Casaro S."/>
            <person name="Jones K.L."/>
            <person name="Hernandez M."/>
            <person name="Bisinotto R.S."/>
            <person name="Kariyawasam S."/>
            <person name="Brown M.B."/>
            <person name="Phillips A."/>
            <person name="Jeong K.C."/>
            <person name="Galvao K.N."/>
        </authorList>
    </citation>
    <scope>NUCLEOTIDE SEQUENCE [LARGE SCALE GENOMIC DNA]</scope>
    <source>
        <strain evidence="2 3">KG197</strain>
    </source>
</reference>
<dbReference type="InterPro" id="IPR051162">
    <property type="entry name" value="T4SS_component"/>
</dbReference>
<comment type="caution">
    <text evidence="2">The sequence shown here is derived from an EMBL/GenBank/DDBJ whole genome shotgun (WGS) entry which is preliminary data.</text>
</comment>
<evidence type="ECO:0000313" key="2">
    <source>
        <dbReference type="EMBL" id="MFM1524829.1"/>
    </source>
</evidence>
<dbReference type="InterPro" id="IPR043964">
    <property type="entry name" value="P-loop_TraG"/>
</dbReference>
<gene>
    <name evidence="2" type="ORF">ABGF40_04010</name>
</gene>
<dbReference type="RefSeq" id="WP_408126524.1">
    <property type="nucleotide sequence ID" value="NZ_JBFNFH010000007.1"/>
</dbReference>
<feature type="domain" description="TraG P-loop" evidence="1">
    <location>
        <begin position="444"/>
        <end position="738"/>
    </location>
</feature>
<dbReference type="SUPFAM" id="SSF52540">
    <property type="entry name" value="P-loop containing nucleoside triphosphate hydrolases"/>
    <property type="match status" value="1"/>
</dbReference>
<name>A0ABW9F5U2_9FIRM</name>
<keyword evidence="3" id="KW-1185">Reference proteome</keyword>
<dbReference type="PANTHER" id="PTHR30121:SF6">
    <property type="entry name" value="SLR6007 PROTEIN"/>
    <property type="match status" value="1"/>
</dbReference>
<dbReference type="Gene3D" id="1.10.8.730">
    <property type="match status" value="1"/>
</dbReference>
<evidence type="ECO:0000259" key="1">
    <source>
        <dbReference type="Pfam" id="PF19044"/>
    </source>
</evidence>
<dbReference type="InterPro" id="IPR027417">
    <property type="entry name" value="P-loop_NTPase"/>
</dbReference>
<sequence>MLKTKRKSNNKFLRKIFGTYNKNSVQETFPFYTITKDGVMILEDNFFSKMIRFDDINYKLSEEDDKQVILEKYFSLLNHFDNTIDIQLFFYNQTDGKRFYENRVLNKLQNDKFDKFKEELNEAILSRLKVKENGVLKKKYIIITVKEKNLTLAKRKLLTLENSIIHKLKLLGSHSYIVNGDERIDLLNEILNKKNIEKNKKINYNDFMESQISIKDYISPMSINFSSDNLIKIDNKFLRVCKIDLDTTELEDNFLEKLLEYDNELLISIAFQTVDQQKAIKNVKRLLSDLEKTKGDEQTKNINAKRDMDILPTDLLINIEETKELLDDVSRRNERYFQTTFTVTIINDSIKKIENDFFNLQSICREFSCNLRVLYNSQEQGLISTLPFGYNILRQKRGLTTSSLGILVPFTTQELFQESKDSLYYGYNTISSNILFFDRKKLKAPNGLILGSPGSGKSVKAKREIMETFLRTPDDIIIADPEREYPALTQALDGEVIELSATSANHINPFDIDFENNNENAIKEKSVFIISLIEQIIGGYDGLTGKEISILDRCVIQMYTNFLQNPSANNMPTFTDFYNILLKQKDYEAQDLATRIEIYVTGSMNIFNNRTNININNRLTTFDINSLKGVLRNLGLLILQEYVWNKVSKNRDLAKSTWYFIDEIHVLLKDDRTAQYMIDFWKRFRKYGGVPTGITQNVTDILDSPQIETIFKNSDYICMLNQSSDDRERLAKALNISSEQLSYVTNNNPGEGLISYEGKIIPFRDHLNKNTTLYKLITTKLGENAS</sequence>
<dbReference type="Gene3D" id="3.40.50.300">
    <property type="entry name" value="P-loop containing nucleotide triphosphate hydrolases"/>
    <property type="match status" value="1"/>
</dbReference>
<evidence type="ECO:0000313" key="3">
    <source>
        <dbReference type="Proteomes" id="UP001629536"/>
    </source>
</evidence>
<proteinExistence type="predicted"/>
<dbReference type="PANTHER" id="PTHR30121">
    <property type="entry name" value="UNCHARACTERIZED PROTEIN YJGR-RELATED"/>
    <property type="match status" value="1"/>
</dbReference>
<dbReference type="Pfam" id="PF19044">
    <property type="entry name" value="P-loop_TraG"/>
    <property type="match status" value="1"/>
</dbReference>